<gene>
    <name evidence="1" type="ORF">K1X15_00525</name>
</gene>
<dbReference type="InterPro" id="IPR015018">
    <property type="entry name" value="DUF1905"/>
</dbReference>
<dbReference type="Pfam" id="PF08922">
    <property type="entry name" value="DUF1905"/>
    <property type="match status" value="1"/>
</dbReference>
<dbReference type="Proteomes" id="UP000825799">
    <property type="component" value="Chromosome"/>
</dbReference>
<dbReference type="InterPro" id="IPR037079">
    <property type="entry name" value="AF2212/PG0164-like_sf"/>
</dbReference>
<dbReference type="RefSeq" id="WP_220305590.1">
    <property type="nucleotide sequence ID" value="NZ_CP080590.1"/>
</dbReference>
<dbReference type="SUPFAM" id="SSF141694">
    <property type="entry name" value="AF2212/PG0164-like"/>
    <property type="match status" value="1"/>
</dbReference>
<proteinExistence type="predicted"/>
<name>A0ABX8WEC9_9HYPH</name>
<dbReference type="EMBL" id="CP080590">
    <property type="protein sequence ID" value="QYO77128.1"/>
    <property type="molecule type" value="Genomic_DNA"/>
</dbReference>
<dbReference type="Gene3D" id="2.40.30.100">
    <property type="entry name" value="AF2212/PG0164-like"/>
    <property type="match status" value="1"/>
</dbReference>
<reference evidence="1 2" key="1">
    <citation type="submission" date="2021-08" db="EMBL/GenBank/DDBJ databases">
        <title>Devosia salina sp. nov., isolated from the South China Sea sediment.</title>
        <authorList>
            <person name="Zhou Z."/>
        </authorList>
    </citation>
    <scope>NUCLEOTIDE SEQUENCE [LARGE SCALE GENOMIC DNA]</scope>
    <source>
        <strain evidence="1 2">SCS-3</strain>
    </source>
</reference>
<protein>
    <submittedName>
        <fullName evidence="1">DUF1905 domain-containing protein</fullName>
    </submittedName>
</protein>
<evidence type="ECO:0000313" key="2">
    <source>
        <dbReference type="Proteomes" id="UP000825799"/>
    </source>
</evidence>
<accession>A0ABX8WEC9</accession>
<sequence>MVDYAFEAEVIYWRGPAPFLFARLPAAVSASIAAIADRVSYGWGCIPVRAQIGTADFTTSLFPKDGIYLLPLKVAVRKAIGAVDVGMPLTVTMQIAPKAPDI</sequence>
<evidence type="ECO:0000313" key="1">
    <source>
        <dbReference type="EMBL" id="QYO77128.1"/>
    </source>
</evidence>
<keyword evidence="2" id="KW-1185">Reference proteome</keyword>
<organism evidence="1 2">
    <name type="scientific">Devosia salina</name>
    <dbReference type="NCBI Taxonomy" id="2860336"/>
    <lineage>
        <taxon>Bacteria</taxon>
        <taxon>Pseudomonadati</taxon>
        <taxon>Pseudomonadota</taxon>
        <taxon>Alphaproteobacteria</taxon>
        <taxon>Hyphomicrobiales</taxon>
        <taxon>Devosiaceae</taxon>
        <taxon>Devosia</taxon>
    </lineage>
</organism>